<dbReference type="Gene3D" id="2.30.30.140">
    <property type="match status" value="1"/>
</dbReference>
<dbReference type="RefSeq" id="WP_110271427.1">
    <property type="nucleotide sequence ID" value="NZ_CP029289.2"/>
</dbReference>
<dbReference type="GeneID" id="36833308"/>
<dbReference type="PANTHER" id="PTHR35177">
    <property type="entry name" value="HYDROGENASE MATURATION FACTOR HYBG"/>
    <property type="match status" value="1"/>
</dbReference>
<comment type="similarity">
    <text evidence="1">Belongs to the HupF/HypC family.</text>
</comment>
<dbReference type="GO" id="GO:0005506">
    <property type="term" value="F:iron ion binding"/>
    <property type="evidence" value="ECO:0007669"/>
    <property type="project" value="TreeGrafter"/>
</dbReference>
<organism evidence="2 3">
    <name type="scientific">Acidianus brierleyi</name>
    <dbReference type="NCBI Taxonomy" id="41673"/>
    <lineage>
        <taxon>Archaea</taxon>
        <taxon>Thermoproteota</taxon>
        <taxon>Thermoprotei</taxon>
        <taxon>Sulfolobales</taxon>
        <taxon>Sulfolobaceae</taxon>
        <taxon>Acidianus</taxon>
    </lineage>
</organism>
<dbReference type="Pfam" id="PF01455">
    <property type="entry name" value="HupF_HypC"/>
    <property type="match status" value="1"/>
</dbReference>
<evidence type="ECO:0000313" key="3">
    <source>
        <dbReference type="Proteomes" id="UP000248044"/>
    </source>
</evidence>
<dbReference type="OrthoDB" id="43695at2157"/>
<evidence type="ECO:0000313" key="2">
    <source>
        <dbReference type="EMBL" id="AWR95549.1"/>
    </source>
</evidence>
<evidence type="ECO:0000256" key="1">
    <source>
        <dbReference type="ARBA" id="ARBA00006018"/>
    </source>
</evidence>
<dbReference type="InterPro" id="IPR001109">
    <property type="entry name" value="Hydrogenase_HupF/HypC"/>
</dbReference>
<gene>
    <name evidence="2" type="ORF">DFR85_14090</name>
</gene>
<dbReference type="Proteomes" id="UP000248044">
    <property type="component" value="Chromosome"/>
</dbReference>
<dbReference type="PANTHER" id="PTHR35177:SF2">
    <property type="entry name" value="HYDROGENASE MATURATION FACTOR HYBG"/>
    <property type="match status" value="1"/>
</dbReference>
<dbReference type="KEGG" id="abri:DFR85_14090"/>
<dbReference type="AlphaFoldDB" id="A0A2U9IHP3"/>
<reference evidence="2 3" key="1">
    <citation type="submission" date="2018-05" db="EMBL/GenBank/DDBJ databases">
        <title>Complete Genome Sequences of Extremely Thermoacidophilic, Metal-Mobilizing Type-Strain Members of the Archaeal Family Sulfolobaceae: Acidianus brierleyi DSM-1651T, Acidianus sulfidivorans DSM-18786T, Metallosphaera hakonensis DSM-7519T, and Metallosphaera prunae DSM-10039T.</title>
        <authorList>
            <person name="Counts J.A."/>
            <person name="Kelly R.M."/>
        </authorList>
    </citation>
    <scope>NUCLEOTIDE SEQUENCE [LARGE SCALE GENOMIC DNA]</scope>
    <source>
        <strain evidence="2 3">DSM 1651</strain>
    </source>
</reference>
<dbReference type="GO" id="GO:1902670">
    <property type="term" value="F:carbon dioxide binding"/>
    <property type="evidence" value="ECO:0007669"/>
    <property type="project" value="TreeGrafter"/>
</dbReference>
<name>A0A2U9IHP3_9CREN</name>
<sequence>MCISFPAKVVSVQEFIVFVDYGNNVIEPVISNVDDLKPGDYVVVSYGMIMEKITEEEYNEMVRYSQELAQVLNHE</sequence>
<dbReference type="GO" id="GO:0051604">
    <property type="term" value="P:protein maturation"/>
    <property type="evidence" value="ECO:0007669"/>
    <property type="project" value="TreeGrafter"/>
</dbReference>
<proteinExistence type="inferred from homology"/>
<dbReference type="EMBL" id="CP029289">
    <property type="protein sequence ID" value="AWR95549.1"/>
    <property type="molecule type" value="Genomic_DNA"/>
</dbReference>
<keyword evidence="3" id="KW-1185">Reference proteome</keyword>
<accession>A0A2U9IHP3</accession>
<dbReference type="SUPFAM" id="SSF159127">
    <property type="entry name" value="HupF/HypC-like"/>
    <property type="match status" value="1"/>
</dbReference>
<protein>
    <submittedName>
        <fullName evidence="2">Hydrogenase maturation factor</fullName>
    </submittedName>
</protein>